<dbReference type="SUPFAM" id="SSF52777">
    <property type="entry name" value="CoA-dependent acyltransferases"/>
    <property type="match status" value="1"/>
</dbReference>
<dbReference type="InterPro" id="IPR045034">
    <property type="entry name" value="O-acyltransferase_WSD1-like"/>
</dbReference>
<evidence type="ECO:0000256" key="8">
    <source>
        <dbReference type="ARBA" id="ARBA00023098"/>
    </source>
</evidence>
<sequence length="450" mass="49541">MPQLMTLDPGFLKAQDPDRHASLAIGAVAIIGGAVPDFGLLKALLAERIQAIPRCTQVLRAGWVNDPGFDLNHHVRRMALPWPGDDAELFRAIAYALERPLDLDLPLWECWVIEGLKDNRWAILVKIHHYLTDDISAAQLLTRLCDDVDTDTFANDAATKQVSSSDHMRSWADVLWRTSAAVYNVAARAAETAAAAIRSTCVSSIGPATTMRRYDAVRIPLAAVDSVCRKFGVTTNDVALAAISEGFRTVLLQRGEQPRADSLRTLEKTDNRVSAMLPYLPVEHDDPVRRLRAVHNRLHQTTQDGRRQTGSLSDLTTSYRPLMLCAKAIQTLARLPQQGIVTLATNAPGPRHRLRLMGQWMDQLLPIPPTAHRLSTGVAVLSYGEELVFGITADYDAAPDMKRLAAGIESGIARLAALSEDSVLLFTKDGRKRSSRGQRRRAPRSAPGRH</sequence>
<evidence type="ECO:0000256" key="9">
    <source>
        <dbReference type="ARBA" id="ARBA00023315"/>
    </source>
</evidence>
<dbReference type="GO" id="GO:0001666">
    <property type="term" value="P:response to hypoxia"/>
    <property type="evidence" value="ECO:0007669"/>
    <property type="project" value="TreeGrafter"/>
</dbReference>
<evidence type="ECO:0000313" key="14">
    <source>
        <dbReference type="Proteomes" id="UP000466396"/>
    </source>
</evidence>
<dbReference type="InterPro" id="IPR009721">
    <property type="entry name" value="O-acyltransferase_WSD1_C"/>
</dbReference>
<dbReference type="Pfam" id="PF03007">
    <property type="entry name" value="WS_DGAT_cat"/>
    <property type="match status" value="1"/>
</dbReference>
<dbReference type="AlphaFoldDB" id="A0A1X1XWE3"/>
<evidence type="ECO:0000256" key="7">
    <source>
        <dbReference type="ARBA" id="ARBA00022798"/>
    </source>
</evidence>
<comment type="similarity">
    <text evidence="3 11">Belongs to the long-chain O-acyltransferase family.</text>
</comment>
<dbReference type="GO" id="GO:0071731">
    <property type="term" value="P:response to nitric oxide"/>
    <property type="evidence" value="ECO:0007669"/>
    <property type="project" value="TreeGrafter"/>
</dbReference>
<dbReference type="GO" id="GO:0051701">
    <property type="term" value="P:biological process involved in interaction with host"/>
    <property type="evidence" value="ECO:0007669"/>
    <property type="project" value="TreeGrafter"/>
</dbReference>
<evidence type="ECO:0000256" key="5">
    <source>
        <dbReference type="ARBA" id="ARBA00022516"/>
    </source>
</evidence>
<dbReference type="Pfam" id="PF06974">
    <property type="entry name" value="WS_DGAT_C"/>
    <property type="match status" value="1"/>
</dbReference>
<dbReference type="PANTHER" id="PTHR31650">
    <property type="entry name" value="O-ACYLTRANSFERASE (WSD1-LIKE) FAMILY PROTEIN"/>
    <property type="match status" value="1"/>
</dbReference>
<dbReference type="InterPro" id="IPR014292">
    <property type="entry name" value="Acyl_transf_WS/DGAT"/>
</dbReference>
<dbReference type="InterPro" id="IPR004255">
    <property type="entry name" value="O-acyltransferase_WSD1_N"/>
</dbReference>
<dbReference type="Gene3D" id="3.30.559.10">
    <property type="entry name" value="Chloramphenicol acetyltransferase-like domain"/>
    <property type="match status" value="1"/>
</dbReference>
<evidence type="ECO:0000256" key="2">
    <source>
        <dbReference type="ARBA" id="ARBA00005189"/>
    </source>
</evidence>
<feature type="compositionally biased region" description="Basic residues" evidence="12">
    <location>
        <begin position="430"/>
        <end position="450"/>
    </location>
</feature>
<comment type="catalytic activity">
    <reaction evidence="10 11">
        <text>an acyl-CoA + a 1,2-diacyl-sn-glycerol = a triacyl-sn-glycerol + CoA</text>
        <dbReference type="Rhea" id="RHEA:10868"/>
        <dbReference type="ChEBI" id="CHEBI:17815"/>
        <dbReference type="ChEBI" id="CHEBI:57287"/>
        <dbReference type="ChEBI" id="CHEBI:58342"/>
        <dbReference type="ChEBI" id="CHEBI:64615"/>
        <dbReference type="EC" id="2.3.1.20"/>
    </reaction>
</comment>
<dbReference type="InterPro" id="IPR023213">
    <property type="entry name" value="CAT-like_dom_sf"/>
</dbReference>
<gene>
    <name evidence="13" type="ORF">MLAC_33320</name>
</gene>
<evidence type="ECO:0000256" key="12">
    <source>
        <dbReference type="SAM" id="MobiDB-lite"/>
    </source>
</evidence>
<organism evidence="13 14">
    <name type="scientific">Mycobacterium lacus</name>
    <dbReference type="NCBI Taxonomy" id="169765"/>
    <lineage>
        <taxon>Bacteria</taxon>
        <taxon>Bacillati</taxon>
        <taxon>Actinomycetota</taxon>
        <taxon>Actinomycetes</taxon>
        <taxon>Mycobacteriales</taxon>
        <taxon>Mycobacteriaceae</taxon>
        <taxon>Mycobacterium</taxon>
    </lineage>
</organism>
<dbReference type="GO" id="GO:0005886">
    <property type="term" value="C:plasma membrane"/>
    <property type="evidence" value="ECO:0007669"/>
    <property type="project" value="TreeGrafter"/>
</dbReference>
<reference evidence="13 14" key="1">
    <citation type="journal article" date="2019" name="Emerg. Microbes Infect.">
        <title>Comprehensive subspecies identification of 175 nontuberculous mycobacteria species based on 7547 genomic profiles.</title>
        <authorList>
            <person name="Matsumoto Y."/>
            <person name="Kinjo T."/>
            <person name="Motooka D."/>
            <person name="Nabeya D."/>
            <person name="Jung N."/>
            <person name="Uechi K."/>
            <person name="Horii T."/>
            <person name="Iida T."/>
            <person name="Fujita J."/>
            <person name="Nakamura S."/>
        </authorList>
    </citation>
    <scope>NUCLEOTIDE SEQUENCE [LARGE SCALE GENOMIC DNA]</scope>
    <source>
        <strain evidence="13 14">JCM 15657</strain>
    </source>
</reference>
<name>A0A1X1XWE3_9MYCO</name>
<evidence type="ECO:0000256" key="4">
    <source>
        <dbReference type="ARBA" id="ARBA00013244"/>
    </source>
</evidence>
<dbReference type="NCBIfam" id="TIGR02946">
    <property type="entry name" value="acyl_WS_DGAT"/>
    <property type="match status" value="1"/>
</dbReference>
<dbReference type="OrthoDB" id="9810950at2"/>
<dbReference type="Proteomes" id="UP000466396">
    <property type="component" value="Chromosome"/>
</dbReference>
<keyword evidence="9 11" id="KW-0012">Acyltransferase</keyword>
<dbReference type="GO" id="GO:0019432">
    <property type="term" value="P:triglyceride biosynthetic process"/>
    <property type="evidence" value="ECO:0007669"/>
    <property type="project" value="UniProtKB-UniPathway"/>
</dbReference>
<dbReference type="UniPathway" id="UPA00282"/>
<accession>A0A1X1XWE3</accession>
<dbReference type="GO" id="GO:0006071">
    <property type="term" value="P:glycerol metabolic process"/>
    <property type="evidence" value="ECO:0007669"/>
    <property type="project" value="UniProtKB-KW"/>
</dbReference>
<keyword evidence="14" id="KW-1185">Reference proteome</keyword>
<evidence type="ECO:0000313" key="13">
    <source>
        <dbReference type="EMBL" id="BBX98038.1"/>
    </source>
</evidence>
<dbReference type="STRING" id="169765.AWC15_05760"/>
<keyword evidence="6 11" id="KW-0808">Transferase</keyword>
<evidence type="ECO:0000256" key="3">
    <source>
        <dbReference type="ARBA" id="ARBA00009587"/>
    </source>
</evidence>
<evidence type="ECO:0000256" key="1">
    <source>
        <dbReference type="ARBA" id="ARBA00004771"/>
    </source>
</evidence>
<dbReference type="EC" id="2.3.1.20" evidence="4 11"/>
<feature type="region of interest" description="Disordered" evidence="12">
    <location>
        <begin position="429"/>
        <end position="450"/>
    </location>
</feature>
<keyword evidence="7 11" id="KW-0319">Glycerol metabolism</keyword>
<proteinExistence type="inferred from homology"/>
<dbReference type="PANTHER" id="PTHR31650:SF1">
    <property type="entry name" value="WAX ESTER SYNTHASE_DIACYLGLYCEROL ACYLTRANSFERASE 4-RELATED"/>
    <property type="match status" value="1"/>
</dbReference>
<comment type="pathway">
    <text evidence="2">Lipid metabolism.</text>
</comment>
<dbReference type="RefSeq" id="WP_085162090.1">
    <property type="nucleotide sequence ID" value="NZ_AP022581.1"/>
</dbReference>
<dbReference type="KEGG" id="mlj:MLAC_33320"/>
<evidence type="ECO:0000256" key="11">
    <source>
        <dbReference type="RuleBase" id="RU361241"/>
    </source>
</evidence>
<evidence type="ECO:0000256" key="6">
    <source>
        <dbReference type="ARBA" id="ARBA00022679"/>
    </source>
</evidence>
<protein>
    <recommendedName>
        <fullName evidence="4 11">Diacylglycerol O-acyltransferase</fullName>
        <ecNumber evidence="4 11">2.3.1.20</ecNumber>
    </recommendedName>
</protein>
<evidence type="ECO:0000256" key="10">
    <source>
        <dbReference type="ARBA" id="ARBA00048109"/>
    </source>
</evidence>
<dbReference type="GO" id="GO:0004144">
    <property type="term" value="F:diacylglycerol O-acyltransferase activity"/>
    <property type="evidence" value="ECO:0007669"/>
    <property type="project" value="UniProtKB-EC"/>
</dbReference>
<keyword evidence="8 11" id="KW-0443">Lipid metabolism</keyword>
<dbReference type="EMBL" id="AP022581">
    <property type="protein sequence ID" value="BBX98038.1"/>
    <property type="molecule type" value="Genomic_DNA"/>
</dbReference>
<keyword evidence="5 11" id="KW-0444">Lipid biosynthesis</keyword>
<comment type="pathway">
    <text evidence="1 11">Glycerolipid metabolism; triacylglycerol biosynthesis.</text>
</comment>